<protein>
    <recommendedName>
        <fullName evidence="2">F-box domain-containing protein</fullName>
    </recommendedName>
</protein>
<dbReference type="PROSITE" id="PS50181">
    <property type="entry name" value="FBOX"/>
    <property type="match status" value="1"/>
</dbReference>
<dbReference type="Proteomes" id="UP000054466">
    <property type="component" value="Unassembled WGS sequence"/>
</dbReference>
<accession>A0A0D2CIJ4</accession>
<dbReference type="AlphaFoldDB" id="A0A0D2CIJ4"/>
<feature type="compositionally biased region" description="Acidic residues" evidence="1">
    <location>
        <begin position="524"/>
        <end position="554"/>
    </location>
</feature>
<evidence type="ECO:0000259" key="2">
    <source>
        <dbReference type="PROSITE" id="PS50181"/>
    </source>
</evidence>
<gene>
    <name evidence="3" type="ORF">PV07_05734</name>
</gene>
<dbReference type="RefSeq" id="XP_016250166.1">
    <property type="nucleotide sequence ID" value="XM_016392647.1"/>
</dbReference>
<organism evidence="3 4">
    <name type="scientific">Cladophialophora immunda</name>
    <dbReference type="NCBI Taxonomy" id="569365"/>
    <lineage>
        <taxon>Eukaryota</taxon>
        <taxon>Fungi</taxon>
        <taxon>Dikarya</taxon>
        <taxon>Ascomycota</taxon>
        <taxon>Pezizomycotina</taxon>
        <taxon>Eurotiomycetes</taxon>
        <taxon>Chaetothyriomycetidae</taxon>
        <taxon>Chaetothyriales</taxon>
        <taxon>Herpotrichiellaceae</taxon>
        <taxon>Cladophialophora</taxon>
    </lineage>
</organism>
<keyword evidence="4" id="KW-1185">Reference proteome</keyword>
<evidence type="ECO:0000313" key="3">
    <source>
        <dbReference type="EMBL" id="KIW29950.1"/>
    </source>
</evidence>
<proteinExistence type="predicted"/>
<dbReference type="OrthoDB" id="3140657at2759"/>
<dbReference type="InterPro" id="IPR001810">
    <property type="entry name" value="F-box_dom"/>
</dbReference>
<dbReference type="STRING" id="569365.A0A0D2CIJ4"/>
<dbReference type="InterPro" id="IPR036047">
    <property type="entry name" value="F-box-like_dom_sf"/>
</dbReference>
<dbReference type="SUPFAM" id="SSF81383">
    <property type="entry name" value="F-box domain"/>
    <property type="match status" value="1"/>
</dbReference>
<dbReference type="HOGENOM" id="CLU_491759_0_0_1"/>
<evidence type="ECO:0000256" key="1">
    <source>
        <dbReference type="SAM" id="MobiDB-lite"/>
    </source>
</evidence>
<dbReference type="VEuPathDB" id="FungiDB:PV07_05734"/>
<feature type="region of interest" description="Disordered" evidence="1">
    <location>
        <begin position="496"/>
        <end position="554"/>
    </location>
</feature>
<dbReference type="EMBL" id="KN847042">
    <property type="protein sequence ID" value="KIW29950.1"/>
    <property type="molecule type" value="Genomic_DNA"/>
</dbReference>
<evidence type="ECO:0000313" key="4">
    <source>
        <dbReference type="Proteomes" id="UP000054466"/>
    </source>
</evidence>
<dbReference type="GeneID" id="27344928"/>
<sequence length="554" mass="63455">MLNQFPLEVLVHVLSFLECEDLQAVRLVNRALSSKAGPVLFRTVCVSCLTLDRLHNISRHPTLCLAVEELQYQEFNFDLVVDDQRSWTVEDRPTWRKRRMQYLTRTIAEFIAMSRQGMQSSEGDPDVVYLPSGVTLVDVEQEASEDEIQAMIQAVKELYAENARLQSPQRLYEAFCEAFPHLPNLHRVICVEADAGCTALDSSRIERTGALQRLRNVFPLPDRALRSCLQPDTRDWPSHGFMGVWRALSDQDSNTGGIRHLEIRRGSDLFVKRGIYLHPPESEDNVLVNGFQNLTVLSLCLEVDMSSPGVAVPQAAILAEALARASQLRRLEICLTSPWVLRSPVSDWTIQNSHWGIPFGDRDVSRENILPFVAFPELHTVVFEEVDFTSEQICAWLFMQPKLRHLVLRRPYLRGRWQDLVQTWWETPEFYLDSFELISPWDHDNRDFEESTPRRETAQVPSRVSSDAILDFINHGGRNPFDGRIWRPFYASEGARGDGAEDDNLSNYSDLSEWVPEDHPTPVEDPEGPEFDEDYDFDAEEDSDIEMEESSSVG</sequence>
<reference evidence="3 4" key="1">
    <citation type="submission" date="2015-01" db="EMBL/GenBank/DDBJ databases">
        <title>The Genome Sequence of Cladophialophora immunda CBS83496.</title>
        <authorList>
            <consortium name="The Broad Institute Genomics Platform"/>
            <person name="Cuomo C."/>
            <person name="de Hoog S."/>
            <person name="Gorbushina A."/>
            <person name="Stielow B."/>
            <person name="Teixiera M."/>
            <person name="Abouelleil A."/>
            <person name="Chapman S.B."/>
            <person name="Priest M."/>
            <person name="Young S.K."/>
            <person name="Wortman J."/>
            <person name="Nusbaum C."/>
            <person name="Birren B."/>
        </authorList>
    </citation>
    <scope>NUCLEOTIDE SEQUENCE [LARGE SCALE GENOMIC DNA]</scope>
    <source>
        <strain evidence="3 4">CBS 83496</strain>
    </source>
</reference>
<feature type="domain" description="F-box" evidence="2">
    <location>
        <begin position="1"/>
        <end position="44"/>
    </location>
</feature>
<name>A0A0D2CIJ4_9EURO</name>
<dbReference type="CDD" id="cd09917">
    <property type="entry name" value="F-box_SF"/>
    <property type="match status" value="1"/>
</dbReference>